<evidence type="ECO:0000256" key="1">
    <source>
        <dbReference type="SAM" id="MobiDB-lite"/>
    </source>
</evidence>
<sequence>MAPLQRPAWQPALKTAQKRNSGKQLKREWRGAPQSTPRHRRHHHVSRSCLLEPRSGCHPRAVGKEQSASRSRAIIWNINDPRLRESPELDWARHSHLGTDRCQQRCRSRLSARMAKDLDLPKQVPSLSLKGIG</sequence>
<protein>
    <submittedName>
        <fullName evidence="2">Uncharacterized protein</fullName>
    </submittedName>
</protein>
<accession>A0AAD1SVX5</accession>
<evidence type="ECO:0000313" key="3">
    <source>
        <dbReference type="Proteomes" id="UP001295444"/>
    </source>
</evidence>
<dbReference type="Proteomes" id="UP001295444">
    <property type="component" value="Chromosome 08"/>
</dbReference>
<reference evidence="2" key="1">
    <citation type="submission" date="2022-03" db="EMBL/GenBank/DDBJ databases">
        <authorList>
            <person name="Alioto T."/>
            <person name="Alioto T."/>
            <person name="Gomez Garrido J."/>
        </authorList>
    </citation>
    <scope>NUCLEOTIDE SEQUENCE</scope>
</reference>
<proteinExistence type="predicted"/>
<feature type="compositionally biased region" description="Basic residues" evidence="1">
    <location>
        <begin position="37"/>
        <end position="46"/>
    </location>
</feature>
<dbReference type="AlphaFoldDB" id="A0AAD1SVX5"/>
<evidence type="ECO:0000313" key="2">
    <source>
        <dbReference type="EMBL" id="CAH2311407.1"/>
    </source>
</evidence>
<keyword evidence="3" id="KW-1185">Reference proteome</keyword>
<dbReference type="EMBL" id="OW240919">
    <property type="protein sequence ID" value="CAH2311407.1"/>
    <property type="molecule type" value="Genomic_DNA"/>
</dbReference>
<gene>
    <name evidence="2" type="ORF">PECUL_23A047836</name>
</gene>
<feature type="region of interest" description="Disordered" evidence="1">
    <location>
        <begin position="1"/>
        <end position="69"/>
    </location>
</feature>
<organism evidence="2 3">
    <name type="scientific">Pelobates cultripes</name>
    <name type="common">Western spadefoot toad</name>
    <dbReference type="NCBI Taxonomy" id="61616"/>
    <lineage>
        <taxon>Eukaryota</taxon>
        <taxon>Metazoa</taxon>
        <taxon>Chordata</taxon>
        <taxon>Craniata</taxon>
        <taxon>Vertebrata</taxon>
        <taxon>Euteleostomi</taxon>
        <taxon>Amphibia</taxon>
        <taxon>Batrachia</taxon>
        <taxon>Anura</taxon>
        <taxon>Pelobatoidea</taxon>
        <taxon>Pelobatidae</taxon>
        <taxon>Pelobates</taxon>
    </lineage>
</organism>
<name>A0AAD1SVX5_PELCU</name>